<sequence>MLGTAMDVDSLLERRRLRRKLTFWRVALLLVIAGAAALAAVWWTDGGFTPRSAPHVARVSIGGIIRNDRERLEMFDDIARSGARAVIIAIDSPGGTVVGSQQLYDGLRRLAEKLPVVAVVDGMAASGAYIAAMGADHIVAPRNAMVGSIGVIFQYPNFTDLMKTVGVAYETIKSSPLKAVPNGFEPTSLEARAAVMSLVTDSYDWFRGLVAERRTIAGEKLDLVADGRVFTAHQGLPLNLVDELGDERTARAYLARERDVAESLPVRVWRTGRSGEEFGWLRAAGVRLMSLFGLGDVASVLIGPAFDAATQSRLDGLLALWHPRD</sequence>
<evidence type="ECO:0000313" key="7">
    <source>
        <dbReference type="EMBL" id="GLK83200.1"/>
    </source>
</evidence>
<feature type="domain" description="Peptidase S49" evidence="6">
    <location>
        <begin position="110"/>
        <end position="260"/>
    </location>
</feature>
<gene>
    <name evidence="7" type="ORF">GCM10017653_12690</name>
</gene>
<evidence type="ECO:0000256" key="1">
    <source>
        <dbReference type="ARBA" id="ARBA00008683"/>
    </source>
</evidence>
<dbReference type="InterPro" id="IPR047272">
    <property type="entry name" value="S49_SppA_C"/>
</dbReference>
<protein>
    <submittedName>
        <fullName evidence="7">Protease</fullName>
    </submittedName>
</protein>
<dbReference type="PANTHER" id="PTHR42987:SF6">
    <property type="entry name" value="PROTEINASE IV"/>
    <property type="match status" value="1"/>
</dbReference>
<evidence type="ECO:0000256" key="4">
    <source>
        <dbReference type="ARBA" id="ARBA00022825"/>
    </source>
</evidence>
<name>A0A9W6NA43_9HYPH</name>
<keyword evidence="8" id="KW-1185">Reference proteome</keyword>
<proteinExistence type="inferred from homology"/>
<dbReference type="GO" id="GO:0008236">
    <property type="term" value="F:serine-type peptidase activity"/>
    <property type="evidence" value="ECO:0007669"/>
    <property type="project" value="UniProtKB-KW"/>
</dbReference>
<feature type="transmembrane region" description="Helical" evidence="5">
    <location>
        <begin position="21"/>
        <end position="43"/>
    </location>
</feature>
<evidence type="ECO:0000259" key="6">
    <source>
        <dbReference type="Pfam" id="PF01343"/>
    </source>
</evidence>
<keyword evidence="3" id="KW-0378">Hydrolase</keyword>
<dbReference type="Pfam" id="PF01343">
    <property type="entry name" value="Peptidase_S49"/>
    <property type="match status" value="1"/>
</dbReference>
<dbReference type="Proteomes" id="UP001143330">
    <property type="component" value="Unassembled WGS sequence"/>
</dbReference>
<organism evidence="7 8">
    <name type="scientific">Ancylobacter defluvii</name>
    <dbReference type="NCBI Taxonomy" id="1282440"/>
    <lineage>
        <taxon>Bacteria</taxon>
        <taxon>Pseudomonadati</taxon>
        <taxon>Pseudomonadota</taxon>
        <taxon>Alphaproteobacteria</taxon>
        <taxon>Hyphomicrobiales</taxon>
        <taxon>Xanthobacteraceae</taxon>
        <taxon>Ancylobacter</taxon>
    </lineage>
</organism>
<dbReference type="AlphaFoldDB" id="A0A9W6NA43"/>
<keyword evidence="5" id="KW-0472">Membrane</keyword>
<dbReference type="PANTHER" id="PTHR42987">
    <property type="entry name" value="PEPTIDASE S49"/>
    <property type="match status" value="1"/>
</dbReference>
<dbReference type="InterPro" id="IPR004635">
    <property type="entry name" value="Pept_S49_SppA"/>
</dbReference>
<evidence type="ECO:0000256" key="5">
    <source>
        <dbReference type="SAM" id="Phobius"/>
    </source>
</evidence>
<accession>A0A9W6NA43</accession>
<comment type="similarity">
    <text evidence="1">Belongs to the peptidase S49 family.</text>
</comment>
<evidence type="ECO:0000313" key="8">
    <source>
        <dbReference type="Proteomes" id="UP001143330"/>
    </source>
</evidence>
<dbReference type="GO" id="GO:0006508">
    <property type="term" value="P:proteolysis"/>
    <property type="evidence" value="ECO:0007669"/>
    <property type="project" value="UniProtKB-KW"/>
</dbReference>
<keyword evidence="5" id="KW-1133">Transmembrane helix</keyword>
<comment type="caution">
    <text evidence="7">The sequence shown here is derived from an EMBL/GenBank/DDBJ whole genome shotgun (WGS) entry which is preliminary data.</text>
</comment>
<reference evidence="7" key="2">
    <citation type="submission" date="2023-01" db="EMBL/GenBank/DDBJ databases">
        <authorList>
            <person name="Sun Q."/>
            <person name="Evtushenko L."/>
        </authorList>
    </citation>
    <scope>NUCLEOTIDE SEQUENCE</scope>
    <source>
        <strain evidence="7">VKM B-2789</strain>
    </source>
</reference>
<dbReference type="CDD" id="cd07023">
    <property type="entry name" value="S49_Sppa_N_C"/>
    <property type="match status" value="1"/>
</dbReference>
<dbReference type="RefSeq" id="WP_213366637.1">
    <property type="nucleotide sequence ID" value="NZ_BSFM01000006.1"/>
</dbReference>
<keyword evidence="2 7" id="KW-0645">Protease</keyword>
<dbReference type="SUPFAM" id="SSF52096">
    <property type="entry name" value="ClpP/crotonase"/>
    <property type="match status" value="1"/>
</dbReference>
<reference evidence="7" key="1">
    <citation type="journal article" date="2014" name="Int. J. Syst. Evol. Microbiol.">
        <title>Complete genome sequence of Corynebacterium casei LMG S-19264T (=DSM 44701T), isolated from a smear-ripened cheese.</title>
        <authorList>
            <consortium name="US DOE Joint Genome Institute (JGI-PGF)"/>
            <person name="Walter F."/>
            <person name="Albersmeier A."/>
            <person name="Kalinowski J."/>
            <person name="Ruckert C."/>
        </authorList>
    </citation>
    <scope>NUCLEOTIDE SEQUENCE</scope>
    <source>
        <strain evidence="7">VKM B-2789</strain>
    </source>
</reference>
<dbReference type="NCBIfam" id="TIGR00706">
    <property type="entry name" value="SppA_dom"/>
    <property type="match status" value="1"/>
</dbReference>
<dbReference type="InterPro" id="IPR029045">
    <property type="entry name" value="ClpP/crotonase-like_dom_sf"/>
</dbReference>
<keyword evidence="5" id="KW-0812">Transmembrane</keyword>
<evidence type="ECO:0000256" key="3">
    <source>
        <dbReference type="ARBA" id="ARBA00022801"/>
    </source>
</evidence>
<keyword evidence="4" id="KW-0720">Serine protease</keyword>
<dbReference type="Gene3D" id="6.20.330.10">
    <property type="match status" value="1"/>
</dbReference>
<dbReference type="Gene3D" id="3.90.226.10">
    <property type="entry name" value="2-enoyl-CoA Hydratase, Chain A, domain 1"/>
    <property type="match status" value="1"/>
</dbReference>
<dbReference type="EMBL" id="BSFM01000006">
    <property type="protein sequence ID" value="GLK83200.1"/>
    <property type="molecule type" value="Genomic_DNA"/>
</dbReference>
<dbReference type="InterPro" id="IPR002142">
    <property type="entry name" value="Peptidase_S49"/>
</dbReference>
<evidence type="ECO:0000256" key="2">
    <source>
        <dbReference type="ARBA" id="ARBA00022670"/>
    </source>
</evidence>